<dbReference type="eggNOG" id="KOG1113">
    <property type="taxonomic scope" value="Eukaryota"/>
</dbReference>
<dbReference type="PANTHER" id="PTHR11635:SF152">
    <property type="entry name" value="CAMP-DEPENDENT PROTEIN KINASE TYPE I REGULATORY SUBUNIT-RELATED"/>
    <property type="match status" value="1"/>
</dbReference>
<dbReference type="SMART" id="SM00100">
    <property type="entry name" value="cNMP"/>
    <property type="match status" value="4"/>
</dbReference>
<protein>
    <recommendedName>
        <fullName evidence="1">Cyclic nucleotide-binding domain-containing protein</fullName>
    </recommendedName>
</protein>
<dbReference type="EMBL" id="GL433859">
    <property type="protein sequence ID" value="EFN52025.1"/>
    <property type="molecule type" value="Genomic_DNA"/>
</dbReference>
<dbReference type="PROSITE" id="PS00889">
    <property type="entry name" value="CNMP_BINDING_2"/>
    <property type="match status" value="3"/>
</dbReference>
<dbReference type="GeneID" id="17351458"/>
<dbReference type="RefSeq" id="XP_005844127.1">
    <property type="nucleotide sequence ID" value="XM_005844065.1"/>
</dbReference>
<dbReference type="PRINTS" id="PR00103">
    <property type="entry name" value="CAMPKINASE"/>
</dbReference>
<dbReference type="SUPFAM" id="SSF51206">
    <property type="entry name" value="cAMP-binding domain-like"/>
    <property type="match status" value="4"/>
</dbReference>
<dbReference type="AlphaFoldDB" id="E1ZQI3"/>
<dbReference type="GO" id="GO:0004862">
    <property type="term" value="F:cAMP-dependent protein kinase inhibitor activity"/>
    <property type="evidence" value="ECO:0007669"/>
    <property type="project" value="TreeGrafter"/>
</dbReference>
<dbReference type="InParanoid" id="E1ZQI3"/>
<dbReference type="OrthoDB" id="63267at2759"/>
<dbReference type="Gene3D" id="2.60.120.10">
    <property type="entry name" value="Jelly Rolls"/>
    <property type="match status" value="4"/>
</dbReference>
<reference evidence="2 3" key="1">
    <citation type="journal article" date="2010" name="Plant Cell">
        <title>The Chlorella variabilis NC64A genome reveals adaptation to photosymbiosis, coevolution with viruses, and cryptic sex.</title>
        <authorList>
            <person name="Blanc G."/>
            <person name="Duncan G."/>
            <person name="Agarkova I."/>
            <person name="Borodovsky M."/>
            <person name="Gurnon J."/>
            <person name="Kuo A."/>
            <person name="Lindquist E."/>
            <person name="Lucas S."/>
            <person name="Pangilinan J."/>
            <person name="Polle J."/>
            <person name="Salamov A."/>
            <person name="Terry A."/>
            <person name="Yamada T."/>
            <person name="Dunigan D.D."/>
            <person name="Grigoriev I.V."/>
            <person name="Claverie J.M."/>
            <person name="Van Etten J.L."/>
        </authorList>
    </citation>
    <scope>NUCLEOTIDE SEQUENCE [LARGE SCALE GENOMIC DNA]</scope>
    <source>
        <strain evidence="2 3">NC64A</strain>
    </source>
</reference>
<dbReference type="PANTHER" id="PTHR11635">
    <property type="entry name" value="CAMP-DEPENDENT PROTEIN KINASE REGULATORY CHAIN"/>
    <property type="match status" value="1"/>
</dbReference>
<evidence type="ECO:0000259" key="1">
    <source>
        <dbReference type="PROSITE" id="PS50042"/>
    </source>
</evidence>
<dbReference type="InterPro" id="IPR018490">
    <property type="entry name" value="cNMP-bd_dom_sf"/>
</dbReference>
<gene>
    <name evidence="2" type="ORF">CHLNCDRAFT_54794</name>
</gene>
<organism evidence="3">
    <name type="scientific">Chlorella variabilis</name>
    <name type="common">Green alga</name>
    <dbReference type="NCBI Taxonomy" id="554065"/>
    <lineage>
        <taxon>Eukaryota</taxon>
        <taxon>Viridiplantae</taxon>
        <taxon>Chlorophyta</taxon>
        <taxon>core chlorophytes</taxon>
        <taxon>Trebouxiophyceae</taxon>
        <taxon>Chlorellales</taxon>
        <taxon>Chlorellaceae</taxon>
        <taxon>Chlorella clade</taxon>
        <taxon>Chlorella</taxon>
    </lineage>
</organism>
<dbReference type="Proteomes" id="UP000008141">
    <property type="component" value="Unassembled WGS sequence"/>
</dbReference>
<dbReference type="GO" id="GO:0005829">
    <property type="term" value="C:cytosol"/>
    <property type="evidence" value="ECO:0007669"/>
    <property type="project" value="TreeGrafter"/>
</dbReference>
<name>E1ZQI3_CHLVA</name>
<dbReference type="Pfam" id="PF00027">
    <property type="entry name" value="cNMP_binding"/>
    <property type="match status" value="4"/>
</dbReference>
<feature type="domain" description="Cyclic nucleotide-binding" evidence="1">
    <location>
        <begin position="427"/>
        <end position="510"/>
    </location>
</feature>
<dbReference type="GO" id="GO:0030552">
    <property type="term" value="F:cAMP binding"/>
    <property type="evidence" value="ECO:0007669"/>
    <property type="project" value="TreeGrafter"/>
</dbReference>
<sequence length="558" mass="59232">MKIHQMKKRIAVAAEAISNAADIEVPVVPKTDYAERLIGKAIEGNLLFEQLTLPAKQAIIRSMTPQAVRAGDVIIKQGDTDASKFYVLERGAADVLLFKEEWGEERAVHSYQPGSGFGELALLYSAPRAATVKATADGKLWVMERTVYAAIKRTDQQQVAAEKARLVEQVPLLAVLAPEHKQVVADALELVEFGAGEAVFGQGEAADRFYLLREGTVVMTRDGREVGRVREQAYFGEKALIDDAPRDATATADGYVVCYTLGRKAFHELLGPIEDVPILSNLSEQQLFQLARCMANRSFGAGEVVFRQGEAGDTFYVVEEGSFSITDGAGRELATCGRGNCFGELALLNNEARAATVQAATAAKALACTRADFDTHLGSLAEIRNMWRFEALRKASRAAAAAPRGVAAAGGSLRACHVAAAMATVPLLTALRPQQRLALCTAFGSRVVPAGQAVIRKGEEGDTFYIIEEGGCTVVGEEGQELAKLGPTAYFGERALLRNEPRAATVLAASGERGEAAAAAAAAAPLSRALSRSQPQCLACSSSRSLAGGPPARPVASP</sequence>
<dbReference type="InterPro" id="IPR014710">
    <property type="entry name" value="RmlC-like_jellyroll"/>
</dbReference>
<dbReference type="CDD" id="cd00038">
    <property type="entry name" value="CAP_ED"/>
    <property type="match status" value="4"/>
</dbReference>
<evidence type="ECO:0000313" key="2">
    <source>
        <dbReference type="EMBL" id="EFN52025.1"/>
    </source>
</evidence>
<dbReference type="InterPro" id="IPR018488">
    <property type="entry name" value="cNMP-bd_CS"/>
</dbReference>
<dbReference type="InterPro" id="IPR000595">
    <property type="entry name" value="cNMP-bd_dom"/>
</dbReference>
<feature type="domain" description="Cyclic nucleotide-binding" evidence="1">
    <location>
        <begin position="278"/>
        <end position="394"/>
    </location>
</feature>
<feature type="domain" description="Cyclic nucleotide-binding" evidence="1">
    <location>
        <begin position="172"/>
        <end position="276"/>
    </location>
</feature>
<dbReference type="STRING" id="554065.E1ZQI3"/>
<keyword evidence="3" id="KW-1185">Reference proteome</keyword>
<dbReference type="GO" id="GO:0005952">
    <property type="term" value="C:cAMP-dependent protein kinase complex"/>
    <property type="evidence" value="ECO:0007669"/>
    <property type="project" value="InterPro"/>
</dbReference>
<dbReference type="InterPro" id="IPR050503">
    <property type="entry name" value="cAMP-dep_PK_reg_su-like"/>
</dbReference>
<dbReference type="PROSITE" id="PS50042">
    <property type="entry name" value="CNMP_BINDING_3"/>
    <property type="match status" value="4"/>
</dbReference>
<proteinExistence type="predicted"/>
<dbReference type="PROSITE" id="PS00888">
    <property type="entry name" value="CNMP_BINDING_1"/>
    <property type="match status" value="1"/>
</dbReference>
<dbReference type="GO" id="GO:0034236">
    <property type="term" value="F:protein kinase A catalytic subunit binding"/>
    <property type="evidence" value="ECO:0007669"/>
    <property type="project" value="TreeGrafter"/>
</dbReference>
<accession>E1ZQI3</accession>
<dbReference type="KEGG" id="cvr:CHLNCDRAFT_54794"/>
<feature type="domain" description="Cyclic nucleotide-binding" evidence="1">
    <location>
        <begin position="47"/>
        <end position="151"/>
    </location>
</feature>
<evidence type="ECO:0000313" key="3">
    <source>
        <dbReference type="Proteomes" id="UP000008141"/>
    </source>
</evidence>